<protein>
    <submittedName>
        <fullName evidence="1">Uncharacterized protein</fullName>
    </submittedName>
</protein>
<accession>A0A1F8GQF5</accession>
<reference evidence="1 2" key="1">
    <citation type="journal article" date="2016" name="Nat. Commun.">
        <title>Thousands of microbial genomes shed light on interconnected biogeochemical processes in an aquifer system.</title>
        <authorList>
            <person name="Anantharaman K."/>
            <person name="Brown C.T."/>
            <person name="Hug L.A."/>
            <person name="Sharon I."/>
            <person name="Castelle C.J."/>
            <person name="Probst A.J."/>
            <person name="Thomas B.C."/>
            <person name="Singh A."/>
            <person name="Wilkins M.J."/>
            <person name="Karaoz U."/>
            <person name="Brodie E.L."/>
            <person name="Williams K.H."/>
            <person name="Hubbard S.S."/>
            <person name="Banfield J.F."/>
        </authorList>
    </citation>
    <scope>NUCLEOTIDE SEQUENCE [LARGE SCALE GENOMIC DNA]</scope>
</reference>
<dbReference type="Proteomes" id="UP000178444">
    <property type="component" value="Unassembled WGS sequence"/>
</dbReference>
<dbReference type="AlphaFoldDB" id="A0A1F8GQF5"/>
<proteinExistence type="predicted"/>
<name>A0A1F8GQF5_9BACT</name>
<sequence length="118" mass="13628">MSEELPKNLGGAEVEPEIGLAPDYINAWMGVGMAVKDPSVLEFMPDMLDPIREYEEYIREKRGTDADRIIKASDPVKVAVVNELARKFNTEREHIIAEKDWDKFREYWEQADSLITKK</sequence>
<gene>
    <name evidence="1" type="ORF">A2941_01670</name>
</gene>
<dbReference type="EMBL" id="MGKO01000008">
    <property type="protein sequence ID" value="OGN27677.1"/>
    <property type="molecule type" value="Genomic_DNA"/>
</dbReference>
<evidence type="ECO:0000313" key="2">
    <source>
        <dbReference type="Proteomes" id="UP000178444"/>
    </source>
</evidence>
<comment type="caution">
    <text evidence="1">The sequence shown here is derived from an EMBL/GenBank/DDBJ whole genome shotgun (WGS) entry which is preliminary data.</text>
</comment>
<evidence type="ECO:0000313" key="1">
    <source>
        <dbReference type="EMBL" id="OGN27677.1"/>
    </source>
</evidence>
<organism evidence="1 2">
    <name type="scientific">Candidatus Yanofskybacteria bacterium RIFCSPLOWO2_01_FULL_49_17</name>
    <dbReference type="NCBI Taxonomy" id="1802700"/>
    <lineage>
        <taxon>Bacteria</taxon>
        <taxon>Candidatus Yanofskyibacteriota</taxon>
    </lineage>
</organism>